<evidence type="ECO:0000313" key="11">
    <source>
        <dbReference type="Proteomes" id="UP001208570"/>
    </source>
</evidence>
<dbReference type="EMBL" id="JAODUP010000315">
    <property type="protein sequence ID" value="KAK2152884.1"/>
    <property type="molecule type" value="Genomic_DNA"/>
</dbReference>
<organism evidence="10 11">
    <name type="scientific">Paralvinella palmiformis</name>
    <dbReference type="NCBI Taxonomy" id="53620"/>
    <lineage>
        <taxon>Eukaryota</taxon>
        <taxon>Metazoa</taxon>
        <taxon>Spiralia</taxon>
        <taxon>Lophotrochozoa</taxon>
        <taxon>Annelida</taxon>
        <taxon>Polychaeta</taxon>
        <taxon>Sedentaria</taxon>
        <taxon>Canalipalpata</taxon>
        <taxon>Terebellida</taxon>
        <taxon>Terebelliformia</taxon>
        <taxon>Alvinellidae</taxon>
        <taxon>Paralvinella</taxon>
    </lineage>
</organism>
<dbReference type="Gene3D" id="1.20.120.1900">
    <property type="entry name" value="Gamma-tubulin complex, C-terminal domain"/>
    <property type="match status" value="1"/>
</dbReference>
<dbReference type="GO" id="GO:0051225">
    <property type="term" value="P:spindle assembly"/>
    <property type="evidence" value="ECO:0007669"/>
    <property type="project" value="TreeGrafter"/>
</dbReference>
<feature type="domain" description="Gamma tubulin complex component protein N-terminal" evidence="9">
    <location>
        <begin position="2"/>
        <end position="339"/>
    </location>
</feature>
<proteinExistence type="inferred from homology"/>
<evidence type="ECO:0000259" key="8">
    <source>
        <dbReference type="Pfam" id="PF04130"/>
    </source>
</evidence>
<comment type="caution">
    <text evidence="10">The sequence shown here is derived from an EMBL/GenBank/DDBJ whole genome shotgun (WGS) entry which is preliminary data.</text>
</comment>
<dbReference type="Pfam" id="PF04130">
    <property type="entry name" value="GCP_C_terminal"/>
    <property type="match status" value="1"/>
</dbReference>
<dbReference type="Proteomes" id="UP001208570">
    <property type="component" value="Unassembled WGS sequence"/>
</dbReference>
<dbReference type="GO" id="GO:0043015">
    <property type="term" value="F:gamma-tubulin binding"/>
    <property type="evidence" value="ECO:0007669"/>
    <property type="project" value="InterPro"/>
</dbReference>
<protein>
    <recommendedName>
        <fullName evidence="6">Gamma-tubulin complex component</fullName>
    </recommendedName>
</protein>
<dbReference type="InterPro" id="IPR040457">
    <property type="entry name" value="GCP_C"/>
</dbReference>
<evidence type="ECO:0000256" key="4">
    <source>
        <dbReference type="ARBA" id="ARBA00022701"/>
    </source>
</evidence>
<keyword evidence="11" id="KW-1185">Reference proteome</keyword>
<keyword evidence="3 6" id="KW-0963">Cytoplasm</keyword>
<dbReference type="InterPro" id="IPR042241">
    <property type="entry name" value="GCP_C_sf"/>
</dbReference>
<dbReference type="AlphaFoldDB" id="A0AAD9JGU2"/>
<keyword evidence="4 6" id="KW-0493">Microtubule</keyword>
<dbReference type="InterPro" id="IPR041470">
    <property type="entry name" value="GCP_N"/>
</dbReference>
<dbReference type="GO" id="GO:0051321">
    <property type="term" value="P:meiotic cell cycle"/>
    <property type="evidence" value="ECO:0007669"/>
    <property type="project" value="TreeGrafter"/>
</dbReference>
<dbReference type="GO" id="GO:0000930">
    <property type="term" value="C:gamma-tubulin complex"/>
    <property type="evidence" value="ECO:0007669"/>
    <property type="project" value="TreeGrafter"/>
</dbReference>
<keyword evidence="5 6" id="KW-0206">Cytoskeleton</keyword>
<evidence type="ECO:0000313" key="10">
    <source>
        <dbReference type="EMBL" id="KAK2152884.1"/>
    </source>
</evidence>
<dbReference type="PANTHER" id="PTHR19302:SF27">
    <property type="entry name" value="GAMMA-TUBULIN COMPLEX COMPONENT 4"/>
    <property type="match status" value="1"/>
</dbReference>
<dbReference type="PANTHER" id="PTHR19302">
    <property type="entry name" value="GAMMA TUBULIN COMPLEX PROTEIN"/>
    <property type="match status" value="1"/>
</dbReference>
<evidence type="ECO:0000256" key="2">
    <source>
        <dbReference type="ARBA" id="ARBA00010337"/>
    </source>
</evidence>
<evidence type="ECO:0000256" key="1">
    <source>
        <dbReference type="ARBA" id="ARBA00004267"/>
    </source>
</evidence>
<accession>A0AAD9JGU2</accession>
<feature type="compositionally biased region" description="Low complexity" evidence="7">
    <location>
        <begin position="419"/>
        <end position="428"/>
    </location>
</feature>
<feature type="domain" description="Gamma tubulin complex component C-terminal" evidence="8">
    <location>
        <begin position="343"/>
        <end position="653"/>
    </location>
</feature>
<gene>
    <name evidence="10" type="ORF">LSH36_315g00018</name>
</gene>
<dbReference type="GO" id="GO:0007020">
    <property type="term" value="P:microtubule nucleation"/>
    <property type="evidence" value="ECO:0007669"/>
    <property type="project" value="InterPro"/>
</dbReference>
<feature type="region of interest" description="Disordered" evidence="7">
    <location>
        <begin position="417"/>
        <end position="437"/>
    </location>
</feature>
<dbReference type="GO" id="GO:0000278">
    <property type="term" value="P:mitotic cell cycle"/>
    <property type="evidence" value="ECO:0007669"/>
    <property type="project" value="TreeGrafter"/>
</dbReference>
<dbReference type="Pfam" id="PF17681">
    <property type="entry name" value="GCP_N_terminal"/>
    <property type="match status" value="1"/>
</dbReference>
<evidence type="ECO:0000256" key="5">
    <source>
        <dbReference type="ARBA" id="ARBA00023212"/>
    </source>
</evidence>
<reference evidence="10" key="1">
    <citation type="journal article" date="2023" name="Mol. Biol. Evol.">
        <title>Third-Generation Sequencing Reveals the Adaptive Role of the Epigenome in Three Deep-Sea Polychaetes.</title>
        <authorList>
            <person name="Perez M."/>
            <person name="Aroh O."/>
            <person name="Sun Y."/>
            <person name="Lan Y."/>
            <person name="Juniper S.K."/>
            <person name="Young C.R."/>
            <person name="Angers B."/>
            <person name="Qian P.Y."/>
        </authorList>
    </citation>
    <scope>NUCLEOTIDE SEQUENCE</scope>
    <source>
        <strain evidence="10">P08H-3</strain>
    </source>
</reference>
<evidence type="ECO:0000256" key="6">
    <source>
        <dbReference type="RuleBase" id="RU363050"/>
    </source>
</evidence>
<dbReference type="GO" id="GO:0005874">
    <property type="term" value="C:microtubule"/>
    <property type="evidence" value="ECO:0007669"/>
    <property type="project" value="UniProtKB-KW"/>
</dbReference>
<sequence length="662" mass="75998">MLHELLLALSGYPGGIFVKRKDGEIEIVKELPFISPNETALLSRLCQIASYYHYFITFIRTHSHKPNKETGLCGLYLKALCQGVDRILDPYRQKLLDVEKELLSDPHLTAAHVQSALHQYSILFPAIKLVLEEIIQHKAHGCYILEILHRSAVNGIPAVRQALQRILHVCHSVMYKQLAAWMLHGMLLDQDNEFFIKRVRRDGEPANTMQVEEDELGLGGLTGRQVQQMMLVGDDLPVTTVSELYTIQADKLPSYIPTRIAQQILFVGESVLMFESDLHVQTWQLGEKGTILYGCSDEFAKDIHNLSTDEEFDLMAFEATISKMKSYVAEKLWHVIVQEADLPGNLRIMKDFYLLGRGELFLTFIDKAHSLLRSIPTATTEHDVNMAFQHSARNVLLEDESLLQRFHLTVDSGTRSTDKTQTQVKQQQRSSADGSTGSVMVSGWNLLRLTCRVERPLHIMFTPSVIDRYNTLFQFLLRVKRVQLELQQCWALQMQQKHLGRVHDISATHWWLRNHMIFLIDNLQYYLQVDVIESQFSLLLEKIQNTPDFEEIRLAHDAFLTSLLSQSFLLMKPISNCLDEILDICHGFCSLMIQSDLRLNGQQEKLLRRHNTGNKQFQRQSGLLFTYLSNVRGHQASSHLAQLLLRIDYNKYFTVVSGQLGK</sequence>
<dbReference type="GO" id="GO:0031122">
    <property type="term" value="P:cytoplasmic microtubule organization"/>
    <property type="evidence" value="ECO:0007669"/>
    <property type="project" value="TreeGrafter"/>
</dbReference>
<evidence type="ECO:0000256" key="3">
    <source>
        <dbReference type="ARBA" id="ARBA00022490"/>
    </source>
</evidence>
<evidence type="ECO:0000256" key="7">
    <source>
        <dbReference type="SAM" id="MobiDB-lite"/>
    </source>
</evidence>
<dbReference type="GO" id="GO:0000922">
    <property type="term" value="C:spindle pole"/>
    <property type="evidence" value="ECO:0007669"/>
    <property type="project" value="InterPro"/>
</dbReference>
<name>A0AAD9JGU2_9ANNE</name>
<comment type="similarity">
    <text evidence="2 6">Belongs to the TUBGCP family.</text>
</comment>
<comment type="subcellular location">
    <subcellularLocation>
        <location evidence="1 6">Cytoplasm</location>
        <location evidence="1 6">Cytoskeleton</location>
        <location evidence="1 6">Microtubule organizing center</location>
    </subcellularLocation>
</comment>
<dbReference type="GO" id="GO:0051011">
    <property type="term" value="F:microtubule minus-end binding"/>
    <property type="evidence" value="ECO:0007669"/>
    <property type="project" value="TreeGrafter"/>
</dbReference>
<evidence type="ECO:0000259" key="9">
    <source>
        <dbReference type="Pfam" id="PF17681"/>
    </source>
</evidence>
<dbReference type="InterPro" id="IPR007259">
    <property type="entry name" value="GCP"/>
</dbReference>